<evidence type="ECO:0000313" key="2">
    <source>
        <dbReference type="EMBL" id="HAR56757.1"/>
    </source>
</evidence>
<accession>A0A348WQE5</accession>
<reference evidence="2 3" key="1">
    <citation type="journal article" date="2018" name="Nat. Biotechnol.">
        <title>A standardized bacterial taxonomy based on genome phylogeny substantially revises the tree of life.</title>
        <authorList>
            <person name="Parks D.H."/>
            <person name="Chuvochina M."/>
            <person name="Waite D.W."/>
            <person name="Rinke C."/>
            <person name="Skarshewski A."/>
            <person name="Chaumeil P.A."/>
            <person name="Hugenholtz P."/>
        </authorList>
    </citation>
    <scope>NUCLEOTIDE SEQUENCE [LARGE SCALE GENOMIC DNA]</scope>
    <source>
        <strain evidence="2">UBA9360</strain>
    </source>
</reference>
<protein>
    <recommendedName>
        <fullName evidence="4">SRPBCC domain-containing protein</fullName>
    </recommendedName>
</protein>
<keyword evidence="1" id="KW-0732">Signal</keyword>
<dbReference type="Proteomes" id="UP000262878">
    <property type="component" value="Unassembled WGS sequence"/>
</dbReference>
<feature type="signal peptide" evidence="1">
    <location>
        <begin position="1"/>
        <end position="22"/>
    </location>
</feature>
<comment type="caution">
    <text evidence="2">The sequence shown here is derived from an EMBL/GenBank/DDBJ whole genome shotgun (WGS) entry which is preliminary data.</text>
</comment>
<gene>
    <name evidence="2" type="ORF">DCR58_08240</name>
</gene>
<feature type="chain" id="PRO_5016965055" description="SRPBCC domain-containing protein" evidence="1">
    <location>
        <begin position="23"/>
        <end position="171"/>
    </location>
</feature>
<dbReference type="SUPFAM" id="SSF55961">
    <property type="entry name" value="Bet v1-like"/>
    <property type="match status" value="1"/>
</dbReference>
<dbReference type="EMBL" id="DMUP01000194">
    <property type="protein sequence ID" value="HAR56757.1"/>
    <property type="molecule type" value="Genomic_DNA"/>
</dbReference>
<dbReference type="AlphaFoldDB" id="A0A348WQE5"/>
<proteinExistence type="predicted"/>
<dbReference type="STRING" id="314276.OS145_06147"/>
<dbReference type="Gene3D" id="3.30.530.20">
    <property type="match status" value="1"/>
</dbReference>
<dbReference type="RefSeq" id="WP_272978096.1">
    <property type="nucleotide sequence ID" value="NZ_DBGH01000083.1"/>
</dbReference>
<sequence>MRKTTHLSFLVSALFLSPFASADVVSSDSTGFHIKQTHRYEDGATNAYRVFVDDIDSWWPVDHTWFGADGTLTIDPVAGGCFCEIAGDRQAQHMTVAYVDPGRVLRLTGGLGPLQGLGLNGTMTLTFSDSELTLEYIVSGYPSVDLTQLAPVVDKVLSLQMSSFTEFTSQE</sequence>
<dbReference type="InterPro" id="IPR023393">
    <property type="entry name" value="START-like_dom_sf"/>
</dbReference>
<evidence type="ECO:0000256" key="1">
    <source>
        <dbReference type="SAM" id="SignalP"/>
    </source>
</evidence>
<evidence type="ECO:0000313" key="3">
    <source>
        <dbReference type="Proteomes" id="UP000262878"/>
    </source>
</evidence>
<evidence type="ECO:0008006" key="4">
    <source>
        <dbReference type="Google" id="ProtNLM"/>
    </source>
</evidence>
<organism evidence="2 3">
    <name type="scientific">Idiomarina baltica</name>
    <dbReference type="NCBI Taxonomy" id="190892"/>
    <lineage>
        <taxon>Bacteria</taxon>
        <taxon>Pseudomonadati</taxon>
        <taxon>Pseudomonadota</taxon>
        <taxon>Gammaproteobacteria</taxon>
        <taxon>Alteromonadales</taxon>
        <taxon>Idiomarinaceae</taxon>
        <taxon>Idiomarina</taxon>
    </lineage>
</organism>
<name>A0A348WQE5_9GAMM</name>